<feature type="compositionally biased region" description="Acidic residues" evidence="1">
    <location>
        <begin position="346"/>
        <end position="356"/>
    </location>
</feature>
<feature type="region of interest" description="Disordered" evidence="1">
    <location>
        <begin position="458"/>
        <end position="538"/>
    </location>
</feature>
<feature type="region of interest" description="Disordered" evidence="1">
    <location>
        <begin position="171"/>
        <end position="253"/>
    </location>
</feature>
<feature type="compositionally biased region" description="Polar residues" evidence="1">
    <location>
        <begin position="172"/>
        <end position="183"/>
    </location>
</feature>
<dbReference type="AlphaFoldDB" id="A0A833SKM7"/>
<feature type="compositionally biased region" description="Basic and acidic residues" evidence="1">
    <location>
        <begin position="465"/>
        <end position="490"/>
    </location>
</feature>
<dbReference type="InterPro" id="IPR001202">
    <property type="entry name" value="WW_dom"/>
</dbReference>
<dbReference type="PANTHER" id="PTHR46697:SF1">
    <property type="entry name" value="FORMIN-BINDING PROTEIN 4"/>
    <property type="match status" value="1"/>
</dbReference>
<feature type="compositionally biased region" description="Basic and acidic residues" evidence="1">
    <location>
        <begin position="413"/>
        <end position="433"/>
    </location>
</feature>
<feature type="compositionally biased region" description="Basic and acidic residues" evidence="1">
    <location>
        <begin position="765"/>
        <end position="787"/>
    </location>
</feature>
<dbReference type="Pfam" id="PF00397">
    <property type="entry name" value="WW"/>
    <property type="match status" value="1"/>
</dbReference>
<proteinExistence type="predicted"/>
<dbReference type="InterPro" id="IPR036020">
    <property type="entry name" value="WW_dom_sf"/>
</dbReference>
<feature type="region of interest" description="Disordered" evidence="1">
    <location>
        <begin position="702"/>
        <end position="787"/>
    </location>
</feature>
<feature type="compositionally biased region" description="Basic and acidic residues" evidence="1">
    <location>
        <begin position="218"/>
        <end position="230"/>
    </location>
</feature>
<feature type="region of interest" description="Disordered" evidence="1">
    <location>
        <begin position="1"/>
        <end position="34"/>
    </location>
</feature>
<evidence type="ECO:0000259" key="2">
    <source>
        <dbReference type="PROSITE" id="PS50020"/>
    </source>
</evidence>
<name>A0A833SKM7_9HYME</name>
<feature type="region of interest" description="Disordered" evidence="1">
    <location>
        <begin position="345"/>
        <end position="444"/>
    </location>
</feature>
<evidence type="ECO:0000313" key="3">
    <source>
        <dbReference type="EMBL" id="KAF3428553.1"/>
    </source>
</evidence>
<feature type="region of interest" description="Disordered" evidence="1">
    <location>
        <begin position="305"/>
        <end position="333"/>
    </location>
</feature>
<organism evidence="3 4">
    <name type="scientific">Frieseomelitta varia</name>
    <dbReference type="NCBI Taxonomy" id="561572"/>
    <lineage>
        <taxon>Eukaryota</taxon>
        <taxon>Metazoa</taxon>
        <taxon>Ecdysozoa</taxon>
        <taxon>Arthropoda</taxon>
        <taxon>Hexapoda</taxon>
        <taxon>Insecta</taxon>
        <taxon>Pterygota</taxon>
        <taxon>Neoptera</taxon>
        <taxon>Endopterygota</taxon>
        <taxon>Hymenoptera</taxon>
        <taxon>Apocrita</taxon>
        <taxon>Aculeata</taxon>
        <taxon>Apoidea</taxon>
        <taxon>Anthophila</taxon>
        <taxon>Apidae</taxon>
        <taxon>Frieseomelitta</taxon>
    </lineage>
</organism>
<evidence type="ECO:0000256" key="1">
    <source>
        <dbReference type="SAM" id="MobiDB-lite"/>
    </source>
</evidence>
<gene>
    <name evidence="3" type="ORF">E2986_01117</name>
</gene>
<dbReference type="PANTHER" id="PTHR46697">
    <property type="entry name" value="FORMIN-BINDING PROTEIN 4"/>
    <property type="match status" value="1"/>
</dbReference>
<dbReference type="SMART" id="SM00456">
    <property type="entry name" value="WW"/>
    <property type="match status" value="2"/>
</dbReference>
<feature type="compositionally biased region" description="Acidic residues" evidence="1">
    <location>
        <begin position="519"/>
        <end position="531"/>
    </location>
</feature>
<comment type="caution">
    <text evidence="3">The sequence shown here is derived from an EMBL/GenBank/DDBJ whole genome shotgun (WGS) entry which is preliminary data.</text>
</comment>
<dbReference type="CDD" id="cd00201">
    <property type="entry name" value="WW"/>
    <property type="match status" value="1"/>
</dbReference>
<feature type="compositionally biased region" description="Pro residues" evidence="1">
    <location>
        <begin position="747"/>
        <end position="763"/>
    </location>
</feature>
<accession>A0A833SKM7</accession>
<keyword evidence="4" id="KW-1185">Reference proteome</keyword>
<protein>
    <recommendedName>
        <fullName evidence="2">WW domain-containing protein</fullName>
    </recommendedName>
</protein>
<evidence type="ECO:0000313" key="4">
    <source>
        <dbReference type="Proteomes" id="UP000655588"/>
    </source>
</evidence>
<dbReference type="Gene3D" id="2.20.70.10">
    <property type="match status" value="1"/>
</dbReference>
<feature type="domain" description="WW" evidence="2">
    <location>
        <begin position="86"/>
        <end position="114"/>
    </location>
</feature>
<reference evidence="3" key="1">
    <citation type="submission" date="2019-11" db="EMBL/GenBank/DDBJ databases">
        <title>The nuclear and mitochondrial genomes of Frieseomelitta varia - a highly eusocial stingless bee (Meliponini) with a permanently sterile worker caste.</title>
        <authorList>
            <person name="Freitas F.C.P."/>
            <person name="Lourenco A.P."/>
            <person name="Nunes F.M.F."/>
            <person name="Paschoal A.R."/>
            <person name="Abreu F.C.P."/>
            <person name="Barbin F.O."/>
            <person name="Bataglia L."/>
            <person name="Cardoso-Junior C.A.M."/>
            <person name="Cervoni M.S."/>
            <person name="Silva S.R."/>
            <person name="Dalarmi F."/>
            <person name="Del Lama M.A."/>
            <person name="Depintor T.S."/>
            <person name="Ferreira K.M."/>
            <person name="Goria P.S."/>
            <person name="Jaskot M.C."/>
            <person name="Lago D.C."/>
            <person name="Luna-Lucena D."/>
            <person name="Moda L.M."/>
            <person name="Nascimento L."/>
            <person name="Pedrino M."/>
            <person name="Rabico F.O."/>
            <person name="Sanches F.C."/>
            <person name="Santos D.E."/>
            <person name="Santos C.G."/>
            <person name="Vieira J."/>
            <person name="Lopes T.F."/>
            <person name="Barchuk A.R."/>
            <person name="Hartfelder K."/>
            <person name="Simoes Z.L.P."/>
            <person name="Bitondi M.M.G."/>
            <person name="Pinheiro D.G."/>
        </authorList>
    </citation>
    <scope>NUCLEOTIDE SEQUENCE</scope>
    <source>
        <strain evidence="3">USP_RPSP 00005682</strain>
        <tissue evidence="3">Whole individual</tissue>
    </source>
</reference>
<feature type="compositionally biased region" description="Basic and acidic residues" evidence="1">
    <location>
        <begin position="719"/>
        <end position="730"/>
    </location>
</feature>
<dbReference type="SUPFAM" id="SSF51045">
    <property type="entry name" value="WW domain"/>
    <property type="match status" value="1"/>
</dbReference>
<sequence>MKRRQRRPVLELNQSQPGSYGEHLQNSDTEDSKKDCKLDDQVNNFFKEIQLIAPKQPVSNESNNVILTVNSNNRLAHHINQQALMWRECLDESSGYPYYWHIETNEVTWEMPDELRYLKNNVKTSSVVKPTQESHWVDFSSVIYQQSHENIPEGMIPREVVARNRNRYICNETVQKQESQTDQDTANTSDTMDNDSDDGKIEMITSYGSDESDSDTADENRSKNDTKESSSVKSANKTPKSRCSEKSSAPIPMMQTQLLPISQNLNQMYESKEESIIESADLKPAEDTETKYLKNQIKQDTVQRADCMDKAKSDSRLTKESVPKKNSNKHSINSDVDFRISLVPGYDEDSDVEEESGEKQERKALFPIPQIEETAENVSSRKNTIDDDHVANSNDSEINSERKTVQEQDNEDILERLECKDDSTAKTEEDTQKGNKFVDNSHGRNKFFQRKKRIAFDVPSTKMKTNNDETSKMEVETQRDEMSSCDEHLNETQADQQEETSTVNENAEENIPTCKDESNNTEEETNTPDADAESKEDEREVNLLAQIILEKLKFLSEGKPSVSPVQLMSIQLQVNKIPFCTVINTLFVAWEAGCLEKSYLRRWLSDTSHELERLEQDAAPPGWLCQWDRYSIPSKICVLFHTNKHESYHTKHRVYYTRHYSKNLQVMSHKRYYYQNTTTGITQWTYPDTGIAGGAEEMEICSTPPPTEQEEIVIPVEEEGLRSKTKKSEGGETTEDMTIPRNSDIEAPPPPQISNPSPPPPPRIYAEDLKRDKRKQDKCNEKLDEKKQRLGDEGTAIVEMKQLENSVAPSSALLSPQPANLANVTSAEPLPPGVDLTEAPYEIPALKRIIYGAVQSQGGALYDAAARDPTVPILSHPAIVQEHYLQYPAYQHLHAPAALVLPHKHNVQPAIQLIPDYTPIYTNHKVIEKPPVKTAKESLVSALDSFYSDIARIENVGMEKAPQRQDTAIVEPSSLPTEEVKIEIEQEPVPVEAAVKEKKRKRTRIGISKKHKEVSSMVAKWQKVQQNFENT</sequence>
<feature type="compositionally biased region" description="Basic and acidic residues" evidence="1">
    <location>
        <begin position="305"/>
        <end position="323"/>
    </location>
</feature>
<feature type="compositionally biased region" description="Polar residues" evidence="1">
    <location>
        <begin position="491"/>
        <end position="505"/>
    </location>
</feature>
<dbReference type="PROSITE" id="PS50020">
    <property type="entry name" value="WW_DOMAIN_2"/>
    <property type="match status" value="1"/>
</dbReference>
<dbReference type="EMBL" id="WNWW01000212">
    <property type="protein sequence ID" value="KAF3428553.1"/>
    <property type="molecule type" value="Genomic_DNA"/>
</dbReference>
<dbReference type="Proteomes" id="UP000655588">
    <property type="component" value="Unassembled WGS sequence"/>
</dbReference>
<dbReference type="InterPro" id="IPR053076">
    <property type="entry name" value="WW_domain_protein"/>
</dbReference>